<sequence length="448" mass="51032">MPTHAEPEHDLQQQHEMPQFTHDQMPLRIDEALKEKRDPEQVAARKAEREEIVKQYNERQAQARAKVQTTETVTEIKKPNLETLMSKYQGVALVHRVFAHYRVEMGKAKMPASDKQILAQICRDFHLKAVEGGNRLTAMPGASKAALAFGSTFNKLRRKHARRYQQQVLAKQQTYTKQINEEEKQRLVADMQRHNQKERKTKSNPMDKKKVDPENEYQEENSFLKNWGVSITGNGQFHVIGGMKGTVRGSFDMKTFAKYAGIAFEGGKLKLTLGVVKKFYKALDTVLKSKKQLDALKLADGVARGLKHLQSADGKSKQLGDNARELLGLKRGLDEMIMDVVGNLTEQLSRHKQENEKKAINASFNQLLNKYQLPSLGHELYASISIQNPQTKEINKQPQFKASKKHLGYYVDVDISGNYMSDDAENTMYHKIGPNNKMVRAGFLNQKK</sequence>
<proteinExistence type="predicted"/>
<feature type="compositionally biased region" description="Basic and acidic residues" evidence="1">
    <location>
        <begin position="1"/>
        <end position="13"/>
    </location>
</feature>
<accession>A1ZIM1</accession>
<dbReference type="Proteomes" id="UP000004095">
    <property type="component" value="Unassembled WGS sequence"/>
</dbReference>
<dbReference type="RefSeq" id="WP_004155778.1">
    <property type="nucleotide sequence ID" value="NZ_AAWS01000009.1"/>
</dbReference>
<evidence type="ECO:0000313" key="2">
    <source>
        <dbReference type="EMBL" id="EAY29889.1"/>
    </source>
</evidence>
<keyword evidence="3" id="KW-1185">Reference proteome</keyword>
<feature type="region of interest" description="Disordered" evidence="1">
    <location>
        <begin position="1"/>
        <end position="24"/>
    </location>
</feature>
<evidence type="ECO:0000256" key="1">
    <source>
        <dbReference type="SAM" id="MobiDB-lite"/>
    </source>
</evidence>
<dbReference type="EMBL" id="AAWS01000009">
    <property type="protein sequence ID" value="EAY29889.1"/>
    <property type="molecule type" value="Genomic_DNA"/>
</dbReference>
<dbReference type="AlphaFoldDB" id="A1ZIM1"/>
<protein>
    <submittedName>
        <fullName evidence="2">Uncharacterized protein</fullName>
    </submittedName>
</protein>
<feature type="region of interest" description="Disordered" evidence="1">
    <location>
        <begin position="191"/>
        <end position="217"/>
    </location>
</feature>
<comment type="caution">
    <text evidence="2">The sequence shown here is derived from an EMBL/GenBank/DDBJ whole genome shotgun (WGS) entry which is preliminary data.</text>
</comment>
<evidence type="ECO:0000313" key="3">
    <source>
        <dbReference type="Proteomes" id="UP000004095"/>
    </source>
</evidence>
<name>A1ZIM1_MICM2</name>
<gene>
    <name evidence="2" type="ORF">M23134_05762</name>
</gene>
<reference evidence="2 3" key="1">
    <citation type="submission" date="2007-01" db="EMBL/GenBank/DDBJ databases">
        <authorList>
            <person name="Haygood M."/>
            <person name="Podell S."/>
            <person name="Anderson C."/>
            <person name="Hopkinson B."/>
            <person name="Roe K."/>
            <person name="Barbeau K."/>
            <person name="Gaasterland T."/>
            <person name="Ferriera S."/>
            <person name="Johnson J."/>
            <person name="Kravitz S."/>
            <person name="Beeson K."/>
            <person name="Sutton G."/>
            <person name="Rogers Y.-H."/>
            <person name="Friedman R."/>
            <person name="Frazier M."/>
            <person name="Venter J.C."/>
        </authorList>
    </citation>
    <scope>NUCLEOTIDE SEQUENCE [LARGE SCALE GENOMIC DNA]</scope>
    <source>
        <strain evidence="2 3">ATCC 23134</strain>
    </source>
</reference>
<organism evidence="2 3">
    <name type="scientific">Microscilla marina ATCC 23134</name>
    <dbReference type="NCBI Taxonomy" id="313606"/>
    <lineage>
        <taxon>Bacteria</taxon>
        <taxon>Pseudomonadati</taxon>
        <taxon>Bacteroidota</taxon>
        <taxon>Cytophagia</taxon>
        <taxon>Cytophagales</taxon>
        <taxon>Microscillaceae</taxon>
        <taxon>Microscilla</taxon>
    </lineage>
</organism>